<keyword evidence="6 9" id="KW-0029">Amino-acid transport</keyword>
<keyword evidence="3 9" id="KW-1003">Cell membrane</keyword>
<reference evidence="10 11" key="1">
    <citation type="submission" date="2018-11" db="EMBL/GenBank/DDBJ databases">
        <title>Clostridium sp. nov., a member of the family Erysipelotrichaceae isolated from pig faeces.</title>
        <authorList>
            <person name="Chang Y.-H."/>
        </authorList>
    </citation>
    <scope>NUCLEOTIDE SEQUENCE [LARGE SCALE GENOMIC DNA]</scope>
    <source>
        <strain evidence="10 11">YH-panp20</strain>
    </source>
</reference>
<keyword evidence="8 9" id="KW-0472">Membrane</keyword>
<gene>
    <name evidence="9 10" type="primary">sstT</name>
    <name evidence="10" type="ORF">EDX97_07570</name>
</gene>
<dbReference type="SUPFAM" id="SSF118215">
    <property type="entry name" value="Proton glutamate symport protein"/>
    <property type="match status" value="1"/>
</dbReference>
<comment type="catalytic activity">
    <reaction evidence="9">
        <text>L-serine(in) + Na(+)(in) = L-serine(out) + Na(+)(out)</text>
        <dbReference type="Rhea" id="RHEA:29575"/>
        <dbReference type="ChEBI" id="CHEBI:29101"/>
        <dbReference type="ChEBI" id="CHEBI:33384"/>
    </reaction>
</comment>
<feature type="transmembrane region" description="Helical" evidence="9">
    <location>
        <begin position="141"/>
        <end position="160"/>
    </location>
</feature>
<evidence type="ECO:0000256" key="7">
    <source>
        <dbReference type="ARBA" id="ARBA00022989"/>
    </source>
</evidence>
<feature type="transmembrane region" description="Helical" evidence="9">
    <location>
        <begin position="210"/>
        <end position="236"/>
    </location>
</feature>
<name>A0A3N0I2B6_9FIRM</name>
<comment type="caution">
    <text evidence="10">The sequence shown here is derived from an EMBL/GenBank/DDBJ whole genome shotgun (WGS) entry which is preliminary data.</text>
</comment>
<accession>A0A3N0I2B6</accession>
<dbReference type="InterPro" id="IPR001991">
    <property type="entry name" value="Na-dicarboxylate_symporter"/>
</dbReference>
<protein>
    <recommendedName>
        <fullName evidence="9">Serine/threonine transporter SstT</fullName>
    </recommendedName>
    <alternativeName>
        <fullName evidence="9">Na(+)/serine-threonine symporter</fullName>
    </alternativeName>
</protein>
<evidence type="ECO:0000256" key="8">
    <source>
        <dbReference type="ARBA" id="ARBA00023136"/>
    </source>
</evidence>
<dbReference type="GO" id="GO:0005886">
    <property type="term" value="C:plasma membrane"/>
    <property type="evidence" value="ECO:0007669"/>
    <property type="project" value="UniProtKB-SubCell"/>
</dbReference>
<evidence type="ECO:0000256" key="2">
    <source>
        <dbReference type="ARBA" id="ARBA00022448"/>
    </source>
</evidence>
<sequence>MNVIRKYNETSLILRIVIGLIIGTILGVLFKNLPIGILGDLFKGALRSIAPVLVFVLITNSLASSSTGMDKRFGRVIFLYMISTFFAAIVAVTVSFTFPQTLVLTGKAAQETAAPGGIGEVMTNLLNTVVMNPVEALAEGQYLSILFWSILLGLALKSIAADTSKTFLNDISDGMSTLVRWIINLAPFGIMGLTYSMVSENGLGVFQTYGSLLLVLVGSMLTVALIVDPFIAFLFLHRNPYPLVLRCLKESGVMAFFTRSSAANIPVNMELCEKLLLDEEMYSVSIPLGSTINMDGAAITITIFTLATCNTVGVHVDFATALVLSVLATFAACGASGVAGGSLLLIPMACSLFGISADIAMQAVGIGFIIGVVQDSVETALNSSGDVMFAATAEYTQWIKNGHPEKLPKFLGGQRDTKV</sequence>
<evidence type="ECO:0000256" key="5">
    <source>
        <dbReference type="ARBA" id="ARBA00022847"/>
    </source>
</evidence>
<dbReference type="Proteomes" id="UP000276568">
    <property type="component" value="Unassembled WGS sequence"/>
</dbReference>
<dbReference type="PRINTS" id="PR00173">
    <property type="entry name" value="EDTRNSPORT"/>
</dbReference>
<dbReference type="EMBL" id="RJQC01000002">
    <property type="protein sequence ID" value="RNM30630.1"/>
    <property type="molecule type" value="Genomic_DNA"/>
</dbReference>
<proteinExistence type="inferred from homology"/>
<evidence type="ECO:0000313" key="11">
    <source>
        <dbReference type="Proteomes" id="UP000276568"/>
    </source>
</evidence>
<dbReference type="InterPro" id="IPR023025">
    <property type="entry name" value="Ser_Thr_transp_SstT"/>
</dbReference>
<feature type="transmembrane region" description="Helical" evidence="9">
    <location>
        <begin position="352"/>
        <end position="373"/>
    </location>
</feature>
<dbReference type="HAMAP" id="MF_01582">
    <property type="entry name" value="Ser_Thr_transp_SstT"/>
    <property type="match status" value="1"/>
</dbReference>
<dbReference type="AlphaFoldDB" id="A0A3N0I2B6"/>
<dbReference type="OrthoDB" id="9768885at2"/>
<keyword evidence="4 9" id="KW-0812">Transmembrane</keyword>
<dbReference type="GO" id="GO:0015826">
    <property type="term" value="P:threonine transport"/>
    <property type="evidence" value="ECO:0007669"/>
    <property type="project" value="InterPro"/>
</dbReference>
<feature type="transmembrane region" description="Helical" evidence="9">
    <location>
        <begin position="322"/>
        <end position="345"/>
    </location>
</feature>
<evidence type="ECO:0000313" key="10">
    <source>
        <dbReference type="EMBL" id="RNM30630.1"/>
    </source>
</evidence>
<comment type="catalytic activity">
    <reaction evidence="9">
        <text>L-threonine(in) + Na(+)(in) = L-threonine(out) + Na(+)(out)</text>
        <dbReference type="Rhea" id="RHEA:69999"/>
        <dbReference type="ChEBI" id="CHEBI:29101"/>
        <dbReference type="ChEBI" id="CHEBI:57926"/>
    </reaction>
</comment>
<comment type="function">
    <text evidence="9">Involved in the import of serine and threonine into the cell, with the concomitant import of sodium (symport system).</text>
</comment>
<feature type="transmembrane region" description="Helical" evidence="9">
    <location>
        <begin position="296"/>
        <end position="316"/>
    </location>
</feature>
<evidence type="ECO:0000256" key="4">
    <source>
        <dbReference type="ARBA" id="ARBA00022692"/>
    </source>
</evidence>
<comment type="subcellular location">
    <subcellularLocation>
        <location evidence="9">Cell membrane</location>
        <topology evidence="9">Multi-pass membrane protein</topology>
    </subcellularLocation>
    <subcellularLocation>
        <location evidence="1">Membrane</location>
        <topology evidence="1">Multi-pass membrane protein</topology>
    </subcellularLocation>
</comment>
<keyword evidence="5 9" id="KW-0769">Symport</keyword>
<dbReference type="Gene3D" id="1.10.3860.10">
    <property type="entry name" value="Sodium:dicarboxylate symporter"/>
    <property type="match status" value="1"/>
</dbReference>
<dbReference type="NCBIfam" id="NF010151">
    <property type="entry name" value="PRK13628.1"/>
    <property type="match status" value="1"/>
</dbReference>
<dbReference type="GO" id="GO:0005295">
    <property type="term" value="F:neutral L-amino acid:sodium symporter activity"/>
    <property type="evidence" value="ECO:0007669"/>
    <property type="project" value="TreeGrafter"/>
</dbReference>
<keyword evidence="2 9" id="KW-0813">Transport</keyword>
<dbReference type="RefSeq" id="WP_128520538.1">
    <property type="nucleotide sequence ID" value="NZ_CAUWBR010000021.1"/>
</dbReference>
<keyword evidence="11" id="KW-1185">Reference proteome</keyword>
<keyword evidence="7 9" id="KW-1133">Transmembrane helix</keyword>
<dbReference type="GO" id="GO:0032329">
    <property type="term" value="P:serine transport"/>
    <property type="evidence" value="ECO:0007669"/>
    <property type="project" value="InterPro"/>
</dbReference>
<dbReference type="PANTHER" id="PTHR42865">
    <property type="entry name" value="PROTON/GLUTAMATE-ASPARTATE SYMPORTER"/>
    <property type="match status" value="1"/>
</dbReference>
<organism evidence="10 11">
    <name type="scientific">Absicoccus porci</name>
    <dbReference type="NCBI Taxonomy" id="2486576"/>
    <lineage>
        <taxon>Bacteria</taxon>
        <taxon>Bacillati</taxon>
        <taxon>Bacillota</taxon>
        <taxon>Erysipelotrichia</taxon>
        <taxon>Erysipelotrichales</taxon>
        <taxon>Erysipelotrichaceae</taxon>
        <taxon>Absicoccus</taxon>
    </lineage>
</organism>
<evidence type="ECO:0000256" key="9">
    <source>
        <dbReference type="HAMAP-Rule" id="MF_01582"/>
    </source>
</evidence>
<dbReference type="PANTHER" id="PTHR42865:SF8">
    <property type="entry name" value="SERINE_THREONINE TRANSPORTER SSTT"/>
    <property type="match status" value="1"/>
</dbReference>
<comment type="similarity">
    <text evidence="9">Belongs to the dicarboxylate/amino acid:cation symporter (DAACS) (TC 2.A.23) family.</text>
</comment>
<evidence type="ECO:0000256" key="3">
    <source>
        <dbReference type="ARBA" id="ARBA00022475"/>
    </source>
</evidence>
<dbReference type="Pfam" id="PF00375">
    <property type="entry name" value="SDF"/>
    <property type="match status" value="1"/>
</dbReference>
<evidence type="ECO:0000256" key="1">
    <source>
        <dbReference type="ARBA" id="ARBA00004141"/>
    </source>
</evidence>
<feature type="transmembrane region" description="Helical" evidence="9">
    <location>
        <begin position="12"/>
        <end position="33"/>
    </location>
</feature>
<feature type="transmembrane region" description="Helical" evidence="9">
    <location>
        <begin position="45"/>
        <end position="64"/>
    </location>
</feature>
<evidence type="ECO:0000256" key="6">
    <source>
        <dbReference type="ARBA" id="ARBA00022970"/>
    </source>
</evidence>
<dbReference type="InterPro" id="IPR036458">
    <property type="entry name" value="Na:dicarbo_symporter_sf"/>
</dbReference>
<feature type="transmembrane region" description="Helical" evidence="9">
    <location>
        <begin position="76"/>
        <end position="98"/>
    </location>
</feature>
<feature type="transmembrane region" description="Helical" evidence="9">
    <location>
        <begin position="181"/>
        <end position="198"/>
    </location>
</feature>